<keyword evidence="1" id="KW-0472">Membrane</keyword>
<organism evidence="3 4">
    <name type="scientific">Candidatus Methanofastidiosum methylothiophilum</name>
    <dbReference type="NCBI Taxonomy" id="1705564"/>
    <lineage>
        <taxon>Archaea</taxon>
        <taxon>Methanobacteriati</taxon>
        <taxon>Methanobacteriota</taxon>
        <taxon>Stenosarchaea group</taxon>
        <taxon>Candidatus Methanofastidiosia</taxon>
        <taxon>Candidatus Methanofastidiosales</taxon>
        <taxon>Candidatus Methanofastidiosaceae</taxon>
        <taxon>Candidatus Methanofastidiosum</taxon>
    </lineage>
</organism>
<dbReference type="EMBL" id="LNGC01000017">
    <property type="protein sequence ID" value="KYC52740.1"/>
    <property type="molecule type" value="Genomic_DNA"/>
</dbReference>
<dbReference type="Proteomes" id="UP000075398">
    <property type="component" value="Unassembled WGS sequence"/>
</dbReference>
<feature type="transmembrane region" description="Helical" evidence="1">
    <location>
        <begin position="5"/>
        <end position="23"/>
    </location>
</feature>
<dbReference type="Gene3D" id="3.40.50.1820">
    <property type="entry name" value="alpha/beta hydrolase"/>
    <property type="match status" value="1"/>
</dbReference>
<dbReference type="PANTHER" id="PTHR43433:SF5">
    <property type="entry name" value="AB HYDROLASE-1 DOMAIN-CONTAINING PROTEIN"/>
    <property type="match status" value="1"/>
</dbReference>
<dbReference type="SUPFAM" id="SSF53474">
    <property type="entry name" value="alpha/beta-Hydrolases"/>
    <property type="match status" value="1"/>
</dbReference>
<keyword evidence="1" id="KW-0812">Transmembrane</keyword>
<dbReference type="PRINTS" id="PR00111">
    <property type="entry name" value="ABHYDROLASE"/>
</dbReference>
<dbReference type="Pfam" id="PF00561">
    <property type="entry name" value="Abhydrolase_1"/>
    <property type="match status" value="2"/>
</dbReference>
<feature type="domain" description="AB hydrolase-1" evidence="2">
    <location>
        <begin position="58"/>
        <end position="166"/>
    </location>
</feature>
<evidence type="ECO:0000259" key="2">
    <source>
        <dbReference type="Pfam" id="PF00561"/>
    </source>
</evidence>
<evidence type="ECO:0000313" key="4">
    <source>
        <dbReference type="Proteomes" id="UP000075398"/>
    </source>
</evidence>
<reference evidence="3 4" key="1">
    <citation type="journal article" date="2016" name="ISME J.">
        <title>Chasing the elusive Euryarchaeota class WSA2: genomes reveal a uniquely fastidious methyl-reducing methanogen.</title>
        <authorList>
            <person name="Nobu M.K."/>
            <person name="Narihiro T."/>
            <person name="Kuroda K."/>
            <person name="Mei R."/>
            <person name="Liu W.T."/>
        </authorList>
    </citation>
    <scope>NUCLEOTIDE SEQUENCE [LARGE SCALE GENOMIC DNA]</scope>
    <source>
        <strain evidence="3">U1lsi0528_Bin055</strain>
    </source>
</reference>
<sequence>MNKRIIIISIIFIIVFLCIFILLNNQSTDIVKQNSNKVEGMAKVGDINISYRTYGEGYPLVMIMGYGSTMEMWEDQLINSFSKDYKVIIFDNRGIGETSDGNKDFTIEQFAEDTNGLMNVLGIEKAHILGWSMGSYIAQELTLRHPEKVNKLVIYASVCSPEMFPPSPEVLSTLEDPSGTPEEQGSRWISVIFPSDWIINNGERIKEIFYRPLGNIKPENIGKQAIAIGKWEGTCSRISSINNKTLVIAGNEDVLVPPVNSEYLASKIPNSKLILVDGAGHALMFQYPDKFIREVTEFLK</sequence>
<comment type="caution">
    <text evidence="3">The sequence shown here is derived from an EMBL/GenBank/DDBJ whole genome shotgun (WGS) entry which is preliminary data.</text>
</comment>
<feature type="domain" description="AB hydrolase-1" evidence="2">
    <location>
        <begin position="230"/>
        <end position="285"/>
    </location>
</feature>
<evidence type="ECO:0000256" key="1">
    <source>
        <dbReference type="SAM" id="Phobius"/>
    </source>
</evidence>
<gene>
    <name evidence="3" type="ORF">AMQ22_00625</name>
</gene>
<protein>
    <submittedName>
        <fullName evidence="3">Short chain dehydrogenase</fullName>
    </submittedName>
</protein>
<evidence type="ECO:0000313" key="3">
    <source>
        <dbReference type="EMBL" id="KYC52740.1"/>
    </source>
</evidence>
<dbReference type="InterPro" id="IPR050471">
    <property type="entry name" value="AB_hydrolase"/>
</dbReference>
<dbReference type="InterPro" id="IPR000073">
    <property type="entry name" value="AB_hydrolase_1"/>
</dbReference>
<dbReference type="PANTHER" id="PTHR43433">
    <property type="entry name" value="HYDROLASE, ALPHA/BETA FOLD FAMILY PROTEIN"/>
    <property type="match status" value="1"/>
</dbReference>
<proteinExistence type="predicted"/>
<dbReference type="InterPro" id="IPR029058">
    <property type="entry name" value="AB_hydrolase_fold"/>
</dbReference>
<name>A0A150J697_9EURY</name>
<accession>A0A150J697</accession>
<keyword evidence="1" id="KW-1133">Transmembrane helix</keyword>
<dbReference type="AlphaFoldDB" id="A0A150J697"/>